<keyword evidence="4 6" id="KW-0472">Membrane</keyword>
<comment type="similarity">
    <text evidence="5">Belongs to the SAT4 family.</text>
</comment>
<proteinExistence type="inferred from homology"/>
<evidence type="ECO:0000313" key="8">
    <source>
        <dbReference type="EMBL" id="CEO47563.1"/>
    </source>
</evidence>
<dbReference type="PANTHER" id="PTHR33048:SF96">
    <property type="entry name" value="INTEGRAL MEMBRANE PROTEIN"/>
    <property type="match status" value="1"/>
</dbReference>
<dbReference type="GO" id="GO:0016020">
    <property type="term" value="C:membrane"/>
    <property type="evidence" value="ECO:0007669"/>
    <property type="project" value="UniProtKB-SubCell"/>
</dbReference>
<comment type="subcellular location">
    <subcellularLocation>
        <location evidence="1">Membrane</location>
        <topology evidence="1">Multi-pass membrane protein</topology>
    </subcellularLocation>
</comment>
<feature type="transmembrane region" description="Helical" evidence="6">
    <location>
        <begin position="49"/>
        <end position="70"/>
    </location>
</feature>
<evidence type="ECO:0000256" key="6">
    <source>
        <dbReference type="SAM" id="Phobius"/>
    </source>
</evidence>
<feature type="transmembrane region" description="Helical" evidence="6">
    <location>
        <begin position="129"/>
        <end position="150"/>
    </location>
</feature>
<organism evidence="8">
    <name type="scientific">Bionectria ochroleuca</name>
    <name type="common">Gliocladium roseum</name>
    <dbReference type="NCBI Taxonomy" id="29856"/>
    <lineage>
        <taxon>Eukaryota</taxon>
        <taxon>Fungi</taxon>
        <taxon>Dikarya</taxon>
        <taxon>Ascomycota</taxon>
        <taxon>Pezizomycotina</taxon>
        <taxon>Sordariomycetes</taxon>
        <taxon>Hypocreomycetidae</taxon>
        <taxon>Hypocreales</taxon>
        <taxon>Bionectriaceae</taxon>
        <taxon>Clonostachys</taxon>
    </lineage>
</organism>
<dbReference type="AlphaFoldDB" id="A0A0B7JRC7"/>
<dbReference type="InterPro" id="IPR049326">
    <property type="entry name" value="Rhodopsin_dom_fungi"/>
</dbReference>
<evidence type="ECO:0000313" key="9">
    <source>
        <dbReference type="EMBL" id="KAF9755324.1"/>
    </source>
</evidence>
<evidence type="ECO:0000256" key="1">
    <source>
        <dbReference type="ARBA" id="ARBA00004141"/>
    </source>
</evidence>
<evidence type="ECO:0000259" key="7">
    <source>
        <dbReference type="Pfam" id="PF20684"/>
    </source>
</evidence>
<gene>
    <name evidence="8" type="ORF">BN869_000003618_1</name>
    <name evidence="9" type="ORF">IM811_010765</name>
</gene>
<dbReference type="Pfam" id="PF20684">
    <property type="entry name" value="Fung_rhodopsin"/>
    <property type="match status" value="1"/>
</dbReference>
<dbReference type="EMBL" id="CDPU01000008">
    <property type="protein sequence ID" value="CEO47563.1"/>
    <property type="molecule type" value="Genomic_DNA"/>
</dbReference>
<evidence type="ECO:0000256" key="5">
    <source>
        <dbReference type="ARBA" id="ARBA00038359"/>
    </source>
</evidence>
<accession>A0A0B7JRC7</accession>
<feature type="transmembrane region" description="Helical" evidence="6">
    <location>
        <begin position="95"/>
        <end position="117"/>
    </location>
</feature>
<feature type="domain" description="Rhodopsin" evidence="7">
    <location>
        <begin position="33"/>
        <end position="300"/>
    </location>
</feature>
<dbReference type="PANTHER" id="PTHR33048">
    <property type="entry name" value="PTH11-LIKE INTEGRAL MEMBRANE PROTEIN (AFU_ORTHOLOGUE AFUA_5G11245)"/>
    <property type="match status" value="1"/>
</dbReference>
<dbReference type="Proteomes" id="UP000616885">
    <property type="component" value="Unassembled WGS sequence"/>
</dbReference>
<protein>
    <recommendedName>
        <fullName evidence="7">Rhodopsin domain-containing protein</fullName>
    </recommendedName>
</protein>
<evidence type="ECO:0000256" key="3">
    <source>
        <dbReference type="ARBA" id="ARBA00022989"/>
    </source>
</evidence>
<feature type="transmembrane region" description="Helical" evidence="6">
    <location>
        <begin position="16"/>
        <end position="37"/>
    </location>
</feature>
<dbReference type="InterPro" id="IPR052337">
    <property type="entry name" value="SAT4-like"/>
</dbReference>
<feature type="transmembrane region" description="Helical" evidence="6">
    <location>
        <begin position="176"/>
        <end position="201"/>
    </location>
</feature>
<feature type="transmembrane region" description="Helical" evidence="6">
    <location>
        <begin position="275"/>
        <end position="295"/>
    </location>
</feature>
<name>A0A0B7JRC7_BIOOC</name>
<sequence>MENPGVDLSETNGTRLLITISIFLALSWVAVTLRNYTRAYLIRSFRTDDWIMLIAQVTFTIYSGFLYAGLEAGIGRHNAAIEDADREVAALKWQALAISMYIVLMLLIKLSIGFFLLRITIHMTAYVRIISASLALIFLSSAVVFFWNVFQCIPVEKQWDYRITHGQCVRPDEIVVVAYIMSAITIVTDFFYALIPIPMVWKVKMTIQAKATVVLILGMGIFASVATIVRIRLLPTMANLDDVLCMYPELFSQPTGPLPIMNNFFDFDEDAGTDAMIWTIIEAGLAIIAASLATIRPLLRVLRVRGFESSDSCENVEGLDLQALEPRPDRQRRFLQFYGINDMPLTHDTRPATIFCFHHDDTKSQHVQLDDTGREP</sequence>
<reference evidence="8" key="1">
    <citation type="submission" date="2015-01" db="EMBL/GenBank/DDBJ databases">
        <authorList>
            <person name="Durling Mikael"/>
        </authorList>
    </citation>
    <scope>NUCLEOTIDE SEQUENCE</scope>
</reference>
<reference evidence="9" key="2">
    <citation type="submission" date="2020-10" db="EMBL/GenBank/DDBJ databases">
        <title>High-Quality Genome Resource of Clonostachys rosea strain S41 by Oxford Nanopore Long-Read Sequencing.</title>
        <authorList>
            <person name="Wang H."/>
        </authorList>
    </citation>
    <scope>NUCLEOTIDE SEQUENCE</scope>
    <source>
        <strain evidence="9">S41</strain>
    </source>
</reference>
<keyword evidence="3 6" id="KW-1133">Transmembrane helix</keyword>
<feature type="transmembrane region" description="Helical" evidence="6">
    <location>
        <begin position="213"/>
        <end position="233"/>
    </location>
</feature>
<evidence type="ECO:0000256" key="2">
    <source>
        <dbReference type="ARBA" id="ARBA00022692"/>
    </source>
</evidence>
<dbReference type="EMBL" id="JADCTT010000003">
    <property type="protein sequence ID" value="KAF9755324.1"/>
    <property type="molecule type" value="Genomic_DNA"/>
</dbReference>
<keyword evidence="2 6" id="KW-0812">Transmembrane</keyword>
<evidence type="ECO:0000256" key="4">
    <source>
        <dbReference type="ARBA" id="ARBA00023136"/>
    </source>
</evidence>